<dbReference type="EMBL" id="CAFBLQ010000179">
    <property type="protein sequence ID" value="CAB4881252.1"/>
    <property type="molecule type" value="Genomic_DNA"/>
</dbReference>
<dbReference type="PANTHER" id="PTHR35340:SF5">
    <property type="entry name" value="ASST-DOMAIN-CONTAINING PROTEIN"/>
    <property type="match status" value="1"/>
</dbReference>
<protein>
    <submittedName>
        <fullName evidence="1">Unannotated protein</fullName>
    </submittedName>
</protein>
<reference evidence="1" key="1">
    <citation type="submission" date="2020-05" db="EMBL/GenBank/DDBJ databases">
        <authorList>
            <person name="Chiriac C."/>
            <person name="Salcher M."/>
            <person name="Ghai R."/>
            <person name="Kavagutti S V."/>
        </authorList>
    </citation>
    <scope>NUCLEOTIDE SEQUENCE</scope>
</reference>
<dbReference type="SUPFAM" id="SSF101898">
    <property type="entry name" value="NHL repeat"/>
    <property type="match status" value="1"/>
</dbReference>
<dbReference type="PANTHER" id="PTHR35340">
    <property type="entry name" value="PQQ ENZYME REPEAT PROTEIN-RELATED"/>
    <property type="match status" value="1"/>
</dbReference>
<gene>
    <name evidence="1" type="ORF">UFOPK3423_01370</name>
</gene>
<sequence>MLRRRLPLILLAAMLPLTAAAPAAHAAGPAVEGIAPAFGESVPDHTIGCPGNVATVAVTVPPGRTLMIDGRRLGPGSRRLQIALKPGQRFTLRFSGRWTRTHSVRCLPADFPTWTTTRSGTPQVQWLVFSQVLPPAGAYAIIADAHGVPVWWHNQPTTERIIDVKVLPDRTVAWTPTALSFFGEGTFARYALGGGRLPGITGVGYKADHHELIQERGGRYLVLVYRPRDHVDLTTIGGPVDATVLEGEVQEVTAAGRLLWSWSMHGHVALAERSSLSATAMLLHGRIVYDLDHLNAIELDGPDHLMISARHEHAVYRIRRSTGAIDWKLGGTRTSRSLKVLGDPLGADPFGGQHDVRLLPDGTITVHDNGTTRNRPPRAVRYRIDRARRTATLVEDVRDPRVTTSPGLGSARRLRGGHWVMSWGGRPFITELTPKGRPVLTLTLPNGASYRAQALEPGFLSAARLRAGMDAMHPRR</sequence>
<evidence type="ECO:0000313" key="1">
    <source>
        <dbReference type="EMBL" id="CAB4881252.1"/>
    </source>
</evidence>
<name>A0A6J7EDF2_9ZZZZ</name>
<dbReference type="InterPro" id="IPR039535">
    <property type="entry name" value="ASST-like"/>
</dbReference>
<dbReference type="AlphaFoldDB" id="A0A6J7EDF2"/>
<accession>A0A6J7EDF2</accession>
<dbReference type="Pfam" id="PF14269">
    <property type="entry name" value="Arylsulfotran_2"/>
    <property type="match status" value="1"/>
</dbReference>
<proteinExistence type="predicted"/>
<dbReference type="InterPro" id="IPR053143">
    <property type="entry name" value="Arylsulfate_ST"/>
</dbReference>
<organism evidence="1">
    <name type="scientific">freshwater metagenome</name>
    <dbReference type="NCBI Taxonomy" id="449393"/>
    <lineage>
        <taxon>unclassified sequences</taxon>
        <taxon>metagenomes</taxon>
        <taxon>ecological metagenomes</taxon>
    </lineage>
</organism>